<dbReference type="PANTHER" id="PTHR46004:SF3">
    <property type="entry name" value="CYCLIC AMP RESPONSE ELEMENT-BINDING PROTEIN A"/>
    <property type="match status" value="1"/>
</dbReference>
<proteinExistence type="predicted"/>
<name>A0A8E0VPX0_9TREM</name>
<evidence type="ECO:0000313" key="7">
    <source>
        <dbReference type="EMBL" id="KAA0200123.1"/>
    </source>
</evidence>
<evidence type="ECO:0000256" key="3">
    <source>
        <dbReference type="ARBA" id="ARBA00023125"/>
    </source>
</evidence>
<dbReference type="OrthoDB" id="674948at2759"/>
<feature type="region of interest" description="Disordered" evidence="6">
    <location>
        <begin position="61"/>
        <end position="90"/>
    </location>
</feature>
<keyword evidence="3" id="KW-0238">DNA-binding</keyword>
<evidence type="ECO:0000256" key="4">
    <source>
        <dbReference type="ARBA" id="ARBA00023163"/>
    </source>
</evidence>
<evidence type="ECO:0000256" key="2">
    <source>
        <dbReference type="ARBA" id="ARBA00023015"/>
    </source>
</evidence>
<dbReference type="GO" id="GO:0035497">
    <property type="term" value="F:cAMP response element binding"/>
    <property type="evidence" value="ECO:0007669"/>
    <property type="project" value="TreeGrafter"/>
</dbReference>
<comment type="subcellular location">
    <subcellularLocation>
        <location evidence="1">Nucleus</location>
    </subcellularLocation>
</comment>
<reference evidence="7" key="1">
    <citation type="submission" date="2019-05" db="EMBL/GenBank/DDBJ databases">
        <title>Annotation for the trematode Fasciolopsis buski.</title>
        <authorList>
            <person name="Choi Y.-J."/>
        </authorList>
    </citation>
    <scope>NUCLEOTIDE SEQUENCE</scope>
    <source>
        <strain evidence="7">HT</strain>
        <tissue evidence="7">Whole worm</tissue>
    </source>
</reference>
<dbReference type="PANTHER" id="PTHR46004">
    <property type="entry name" value="CYCLIC AMP RESPONSE ELEMENT-BINDING PROTEIN A"/>
    <property type="match status" value="1"/>
</dbReference>
<evidence type="ECO:0000256" key="6">
    <source>
        <dbReference type="SAM" id="MobiDB-lite"/>
    </source>
</evidence>
<evidence type="ECO:0000256" key="5">
    <source>
        <dbReference type="ARBA" id="ARBA00023242"/>
    </source>
</evidence>
<keyword evidence="2" id="KW-0805">Transcription regulation</keyword>
<keyword evidence="5" id="KW-0539">Nucleus</keyword>
<evidence type="ECO:0000256" key="1">
    <source>
        <dbReference type="ARBA" id="ARBA00004123"/>
    </source>
</evidence>
<protein>
    <submittedName>
        <fullName evidence="7">Camp-response element binding protein</fullName>
    </submittedName>
</protein>
<dbReference type="Proteomes" id="UP000728185">
    <property type="component" value="Unassembled WGS sequence"/>
</dbReference>
<comment type="caution">
    <text evidence="7">The sequence shown here is derived from an EMBL/GenBank/DDBJ whole genome shotgun (WGS) entry which is preliminary data.</text>
</comment>
<accession>A0A8E0VPX0</accession>
<dbReference type="GO" id="GO:0005634">
    <property type="term" value="C:nucleus"/>
    <property type="evidence" value="ECO:0007669"/>
    <property type="project" value="UniProtKB-SubCell"/>
</dbReference>
<dbReference type="EMBL" id="LUCM01000722">
    <property type="protein sequence ID" value="KAA0200123.1"/>
    <property type="molecule type" value="Genomic_DNA"/>
</dbReference>
<keyword evidence="4" id="KW-0804">Transcription</keyword>
<dbReference type="GO" id="GO:0000981">
    <property type="term" value="F:DNA-binding transcription factor activity, RNA polymerase II-specific"/>
    <property type="evidence" value="ECO:0007669"/>
    <property type="project" value="TreeGrafter"/>
</dbReference>
<gene>
    <name evidence="7" type="ORF">FBUS_06829</name>
</gene>
<keyword evidence="8" id="KW-1185">Reference proteome</keyword>
<organism evidence="7 8">
    <name type="scientific">Fasciolopsis buskii</name>
    <dbReference type="NCBI Taxonomy" id="27845"/>
    <lineage>
        <taxon>Eukaryota</taxon>
        <taxon>Metazoa</taxon>
        <taxon>Spiralia</taxon>
        <taxon>Lophotrochozoa</taxon>
        <taxon>Platyhelminthes</taxon>
        <taxon>Trematoda</taxon>
        <taxon>Digenea</taxon>
        <taxon>Plagiorchiida</taxon>
        <taxon>Echinostomata</taxon>
        <taxon>Echinostomatoidea</taxon>
        <taxon>Fasciolidae</taxon>
        <taxon>Fasciolopsis</taxon>
    </lineage>
</organism>
<sequence>MFHRISIYSQENLDLKRRVDGLESTNRSLLGQLRLLQQLINKSKTNSTTCGVNTIGSSTASGFSHHADSSKTSYRTNGNNNGGSITGTNSHSIDTGVGGGRAGSASTCLMVFALFFAALLVGKPPSTTSQHNSLGSGLIFAPQPQGLLDNLISHGPSGFVPGSLSQIGYTWSRRPVYGPSYNNMVQAPSSSHVSNGTMSSRSVSLSSQPTAVANCVTNTNWPCSASTVDRDHSAPSESKITPEFAPRSRLLGDPNELDECSAPPRTFWSFLFGSGTVTQSDKPEITSPICSRSDSSCLWSKDNDHVANGIELALDSVVLKEIAELVRSRSNQTSSTDTPHAPRSELFKTVATAPILVTTA</sequence>
<dbReference type="AlphaFoldDB" id="A0A8E0VPX0"/>
<evidence type="ECO:0000313" key="8">
    <source>
        <dbReference type="Proteomes" id="UP000728185"/>
    </source>
</evidence>